<evidence type="ECO:0000256" key="1">
    <source>
        <dbReference type="ARBA" id="ARBA00004502"/>
    </source>
</evidence>
<keyword evidence="4" id="KW-0378">Hydrolase</keyword>
<evidence type="ECO:0000313" key="7">
    <source>
        <dbReference type="Proteomes" id="UP001190700"/>
    </source>
</evidence>
<dbReference type="PANTHER" id="PTHR13390">
    <property type="entry name" value="LIPASE"/>
    <property type="match status" value="1"/>
</dbReference>
<evidence type="ECO:0000313" key="6">
    <source>
        <dbReference type="EMBL" id="KAK3238146.1"/>
    </source>
</evidence>
<dbReference type="GO" id="GO:0019915">
    <property type="term" value="P:lipid storage"/>
    <property type="evidence" value="ECO:0007669"/>
    <property type="project" value="InterPro"/>
</dbReference>
<dbReference type="PANTHER" id="PTHR13390:SF0">
    <property type="entry name" value="LIPID DROPLET-ASSOCIATED HYDROLASE"/>
    <property type="match status" value="1"/>
</dbReference>
<organism evidence="6 7">
    <name type="scientific">Cymbomonas tetramitiformis</name>
    <dbReference type="NCBI Taxonomy" id="36881"/>
    <lineage>
        <taxon>Eukaryota</taxon>
        <taxon>Viridiplantae</taxon>
        <taxon>Chlorophyta</taxon>
        <taxon>Pyramimonadophyceae</taxon>
        <taxon>Pyramimonadales</taxon>
        <taxon>Pyramimonadaceae</taxon>
        <taxon>Cymbomonas</taxon>
    </lineage>
</organism>
<dbReference type="GO" id="GO:0016298">
    <property type="term" value="F:lipase activity"/>
    <property type="evidence" value="ECO:0007669"/>
    <property type="project" value="InterPro"/>
</dbReference>
<protein>
    <submittedName>
        <fullName evidence="6">Uncharacterized protein</fullName>
    </submittedName>
</protein>
<dbReference type="EMBL" id="LGRX02034319">
    <property type="protein sequence ID" value="KAK3238146.1"/>
    <property type="molecule type" value="Genomic_DNA"/>
</dbReference>
<evidence type="ECO:0000256" key="3">
    <source>
        <dbReference type="ARBA" id="ARBA00022677"/>
    </source>
</evidence>
<sequence length="406" mass="45197">MGCGASKPAAESVQDPAKPESSSSAAPQIDPKSLIGKKVKIKGLERREDLNGKEATVNHYIEEPSSKLRNMATEAAQLSQKRRRTRRYVPQRLSAASVEAPTDDFNAHSIALTFVVEVEDRETEILVLASVDNAEQQPETSNRNVVVFPGNPGIPSYYKDFCVNLWELNEGANDVLALGWVGHSESLLYSEEVFTLQDQIEHSISFVQQHCAAQDCTVTLCGHSIGAYIALETMRKCPHLVDKVVGIHPFLSNNLDSPIQRLFNVLVHNRLVVSAVTFLAGALSALPAFLRNFFLSPILRLMDSNSGGITQSSMCTYRNINNMLYMGKHEFDDLAGPPDWEFLGQNAEKIEMVFTVDDYWAPVSLKEEIDKRFPSLKTILDPRSNHMFCVTEDKAAEMAEIVHKML</sequence>
<dbReference type="Gene3D" id="3.40.50.1820">
    <property type="entry name" value="alpha/beta hydrolase"/>
    <property type="match status" value="1"/>
</dbReference>
<evidence type="ECO:0000256" key="2">
    <source>
        <dbReference type="ARBA" id="ARBA00008300"/>
    </source>
</evidence>
<dbReference type="Proteomes" id="UP001190700">
    <property type="component" value="Unassembled WGS sequence"/>
</dbReference>
<keyword evidence="7" id="KW-1185">Reference proteome</keyword>
<evidence type="ECO:0000256" key="4">
    <source>
        <dbReference type="ARBA" id="ARBA00022801"/>
    </source>
</evidence>
<reference evidence="6 7" key="1">
    <citation type="journal article" date="2015" name="Genome Biol. Evol.">
        <title>Comparative Genomics of a Bacterivorous Green Alga Reveals Evolutionary Causalities and Consequences of Phago-Mixotrophic Mode of Nutrition.</title>
        <authorList>
            <person name="Burns J.A."/>
            <person name="Paasch A."/>
            <person name="Narechania A."/>
            <person name="Kim E."/>
        </authorList>
    </citation>
    <scope>NUCLEOTIDE SEQUENCE [LARGE SCALE GENOMIC DNA]</scope>
    <source>
        <strain evidence="6 7">PLY_AMNH</strain>
    </source>
</reference>
<dbReference type="Pfam" id="PF10230">
    <property type="entry name" value="LIDHydrolase"/>
    <property type="match status" value="1"/>
</dbReference>
<dbReference type="AlphaFoldDB" id="A0AAE0ERQ2"/>
<comment type="subcellular location">
    <subcellularLocation>
        <location evidence="1">Lipid droplet</location>
    </subcellularLocation>
</comment>
<dbReference type="SUPFAM" id="SSF53474">
    <property type="entry name" value="alpha/beta-Hydrolases"/>
    <property type="match status" value="1"/>
</dbReference>
<gene>
    <name evidence="6" type="ORF">CYMTET_51822</name>
</gene>
<keyword evidence="3" id="KW-0551">Lipid droplet</keyword>
<dbReference type="InterPro" id="IPR019363">
    <property type="entry name" value="LDAH"/>
</dbReference>
<proteinExistence type="inferred from homology"/>
<feature type="region of interest" description="Disordered" evidence="5">
    <location>
        <begin position="1"/>
        <end position="33"/>
    </location>
</feature>
<dbReference type="InterPro" id="IPR029058">
    <property type="entry name" value="AB_hydrolase_fold"/>
</dbReference>
<comment type="similarity">
    <text evidence="2">Belongs to the AB hydrolase superfamily. LDAH family.</text>
</comment>
<name>A0AAE0ERQ2_9CHLO</name>
<comment type="caution">
    <text evidence="6">The sequence shown here is derived from an EMBL/GenBank/DDBJ whole genome shotgun (WGS) entry which is preliminary data.</text>
</comment>
<accession>A0AAE0ERQ2</accession>
<dbReference type="GO" id="GO:0005811">
    <property type="term" value="C:lipid droplet"/>
    <property type="evidence" value="ECO:0007669"/>
    <property type="project" value="UniProtKB-SubCell"/>
</dbReference>
<evidence type="ECO:0000256" key="5">
    <source>
        <dbReference type="SAM" id="MobiDB-lite"/>
    </source>
</evidence>